<dbReference type="AlphaFoldDB" id="A0A0C9XB52"/>
<dbReference type="Proteomes" id="UP000054477">
    <property type="component" value="Unassembled WGS sequence"/>
</dbReference>
<accession>A0A0C9XB52</accession>
<name>A0A0C9XB52_9AGAR</name>
<keyword evidence="3" id="KW-1185">Reference proteome</keyword>
<organism evidence="2 3">
    <name type="scientific">Laccaria amethystina LaAM-08-1</name>
    <dbReference type="NCBI Taxonomy" id="1095629"/>
    <lineage>
        <taxon>Eukaryota</taxon>
        <taxon>Fungi</taxon>
        <taxon>Dikarya</taxon>
        <taxon>Basidiomycota</taxon>
        <taxon>Agaricomycotina</taxon>
        <taxon>Agaricomycetes</taxon>
        <taxon>Agaricomycetidae</taxon>
        <taxon>Agaricales</taxon>
        <taxon>Agaricineae</taxon>
        <taxon>Hydnangiaceae</taxon>
        <taxon>Laccaria</taxon>
    </lineage>
</organism>
<evidence type="ECO:0000256" key="1">
    <source>
        <dbReference type="SAM" id="MobiDB-lite"/>
    </source>
</evidence>
<protein>
    <submittedName>
        <fullName evidence="2">Uncharacterized protein</fullName>
    </submittedName>
</protein>
<feature type="compositionally biased region" description="Low complexity" evidence="1">
    <location>
        <begin position="24"/>
        <end position="36"/>
    </location>
</feature>
<evidence type="ECO:0000313" key="2">
    <source>
        <dbReference type="EMBL" id="KIK02141.1"/>
    </source>
</evidence>
<dbReference type="HOGENOM" id="CLU_074625_0_0_1"/>
<evidence type="ECO:0000313" key="3">
    <source>
        <dbReference type="Proteomes" id="UP000054477"/>
    </source>
</evidence>
<reference evidence="3" key="2">
    <citation type="submission" date="2015-01" db="EMBL/GenBank/DDBJ databases">
        <title>Evolutionary Origins and Diversification of the Mycorrhizal Mutualists.</title>
        <authorList>
            <consortium name="DOE Joint Genome Institute"/>
            <consortium name="Mycorrhizal Genomics Consortium"/>
            <person name="Kohler A."/>
            <person name="Kuo A."/>
            <person name="Nagy L.G."/>
            <person name="Floudas D."/>
            <person name="Copeland A."/>
            <person name="Barry K.W."/>
            <person name="Cichocki N."/>
            <person name="Veneault-Fourrey C."/>
            <person name="LaButti K."/>
            <person name="Lindquist E.A."/>
            <person name="Lipzen A."/>
            <person name="Lundell T."/>
            <person name="Morin E."/>
            <person name="Murat C."/>
            <person name="Riley R."/>
            <person name="Ohm R."/>
            <person name="Sun H."/>
            <person name="Tunlid A."/>
            <person name="Henrissat B."/>
            <person name="Grigoriev I.V."/>
            <person name="Hibbett D.S."/>
            <person name="Martin F."/>
        </authorList>
    </citation>
    <scope>NUCLEOTIDE SEQUENCE [LARGE SCALE GENOMIC DNA]</scope>
    <source>
        <strain evidence="3">LaAM-08-1</strain>
    </source>
</reference>
<proteinExistence type="predicted"/>
<reference evidence="2 3" key="1">
    <citation type="submission" date="2014-04" db="EMBL/GenBank/DDBJ databases">
        <authorList>
            <consortium name="DOE Joint Genome Institute"/>
            <person name="Kuo A."/>
            <person name="Kohler A."/>
            <person name="Nagy L.G."/>
            <person name="Floudas D."/>
            <person name="Copeland A."/>
            <person name="Barry K.W."/>
            <person name="Cichocki N."/>
            <person name="Veneault-Fourrey C."/>
            <person name="LaButti K."/>
            <person name="Lindquist E.A."/>
            <person name="Lipzen A."/>
            <person name="Lundell T."/>
            <person name="Morin E."/>
            <person name="Murat C."/>
            <person name="Sun H."/>
            <person name="Tunlid A."/>
            <person name="Henrissat B."/>
            <person name="Grigoriev I.V."/>
            <person name="Hibbett D.S."/>
            <person name="Martin F."/>
            <person name="Nordberg H.P."/>
            <person name="Cantor M.N."/>
            <person name="Hua S.X."/>
        </authorList>
    </citation>
    <scope>NUCLEOTIDE SEQUENCE [LARGE SCALE GENOMIC DNA]</scope>
    <source>
        <strain evidence="2 3">LaAM-08-1</strain>
    </source>
</reference>
<dbReference type="OrthoDB" id="3050604at2759"/>
<feature type="region of interest" description="Disordered" evidence="1">
    <location>
        <begin position="24"/>
        <end position="55"/>
    </location>
</feature>
<sequence>MVNMPSTSAVQAIDPTLDFLQSFNMSTSSSSSSPHSLGDRDEGPRDEDDFEPLTLNPSHVAPGGLMFHSLQIFGQMLKGRKDFSEQTEAEFDAFCSLVSPDDHVILANKKADKWSVSDELKESARIYSRVFILLPTTVAYCGNVPKHIMPAMRDLKVDDMPPIKEVARLNLLCKLIDKFLTDCHNAVKEKIKNSLSVDSPTCNIADLTHAVISNTPVQPTLQLYMRMAFLRWCYVQYAHIVPDDGWWLMVDETIENFRTKLKDEYKISQTFNNLYQKDKLEYGNPADSSHQVIKPKDIVSWQSTVNMQAAQVQGKTKKRRHVD</sequence>
<dbReference type="EMBL" id="KN838596">
    <property type="protein sequence ID" value="KIK02141.1"/>
    <property type="molecule type" value="Genomic_DNA"/>
</dbReference>
<gene>
    <name evidence="2" type="ORF">K443DRAFT_131972</name>
</gene>